<feature type="transmembrane region" description="Helical" evidence="1">
    <location>
        <begin position="42"/>
        <end position="67"/>
    </location>
</feature>
<sequence length="198" mass="22676">MNILIAFLVVGLFWGIYEISNIRIFDLQMQFSEISTLEISKSMWQSIGSVFTIPISLIAIILWTYFYSNQFFKLMLGFIFGVISFGILFLIPETPTADHTITFMVSLLFLGISEIHIAPIIHSILTKYSNPKYLAILISIAFIPTRLVSVIFALFSNIFYDNPILGLEFGIITMTVIGIGLIAYVWWDKKTTYNKFFH</sequence>
<dbReference type="RefSeq" id="WP_345004586.1">
    <property type="nucleotide sequence ID" value="NZ_BAABCY010000024.1"/>
</dbReference>
<evidence type="ECO:0000256" key="1">
    <source>
        <dbReference type="SAM" id="Phobius"/>
    </source>
</evidence>
<feature type="transmembrane region" description="Helical" evidence="1">
    <location>
        <begin position="74"/>
        <end position="91"/>
    </location>
</feature>
<reference evidence="3" key="1">
    <citation type="journal article" date="2019" name="Int. J. Syst. Evol. Microbiol.">
        <title>The Global Catalogue of Microorganisms (GCM) 10K type strain sequencing project: providing services to taxonomists for standard genome sequencing and annotation.</title>
        <authorList>
            <consortium name="The Broad Institute Genomics Platform"/>
            <consortium name="The Broad Institute Genome Sequencing Center for Infectious Disease"/>
            <person name="Wu L."/>
            <person name="Ma J."/>
        </authorList>
    </citation>
    <scope>NUCLEOTIDE SEQUENCE [LARGE SCALE GENOMIC DNA]</scope>
    <source>
        <strain evidence="3">JCM 17111</strain>
    </source>
</reference>
<feature type="transmembrane region" description="Helical" evidence="1">
    <location>
        <begin position="164"/>
        <end position="187"/>
    </location>
</feature>
<dbReference type="SUPFAM" id="SSF103473">
    <property type="entry name" value="MFS general substrate transporter"/>
    <property type="match status" value="1"/>
</dbReference>
<name>A0ABP6X1B9_9FLAO</name>
<gene>
    <name evidence="2" type="ORF">GCM10022395_08520</name>
</gene>
<evidence type="ECO:0008006" key="4">
    <source>
        <dbReference type="Google" id="ProtNLM"/>
    </source>
</evidence>
<evidence type="ECO:0000313" key="2">
    <source>
        <dbReference type="EMBL" id="GAA3559951.1"/>
    </source>
</evidence>
<keyword evidence="1" id="KW-1133">Transmembrane helix</keyword>
<dbReference type="InterPro" id="IPR036259">
    <property type="entry name" value="MFS_trans_sf"/>
</dbReference>
<dbReference type="EMBL" id="BAABCY010000024">
    <property type="protein sequence ID" value="GAA3559951.1"/>
    <property type="molecule type" value="Genomic_DNA"/>
</dbReference>
<keyword evidence="1" id="KW-0812">Transmembrane</keyword>
<proteinExistence type="predicted"/>
<comment type="caution">
    <text evidence="2">The sequence shown here is derived from an EMBL/GenBank/DDBJ whole genome shotgun (WGS) entry which is preliminary data.</text>
</comment>
<dbReference type="Gene3D" id="1.20.1250.20">
    <property type="entry name" value="MFS general substrate transporter like domains"/>
    <property type="match status" value="1"/>
</dbReference>
<dbReference type="Proteomes" id="UP001500954">
    <property type="component" value="Unassembled WGS sequence"/>
</dbReference>
<protein>
    <recommendedName>
        <fullName evidence="4">Major facilitator superfamily (MFS) profile domain-containing protein</fullName>
    </recommendedName>
</protein>
<feature type="transmembrane region" description="Helical" evidence="1">
    <location>
        <begin position="133"/>
        <end position="158"/>
    </location>
</feature>
<accession>A0ABP6X1B9</accession>
<keyword evidence="1" id="KW-0472">Membrane</keyword>
<feature type="transmembrane region" description="Helical" evidence="1">
    <location>
        <begin position="103"/>
        <end position="121"/>
    </location>
</feature>
<organism evidence="2 3">
    <name type="scientific">Snuella lapsa</name>
    <dbReference type="NCBI Taxonomy" id="870481"/>
    <lineage>
        <taxon>Bacteria</taxon>
        <taxon>Pseudomonadati</taxon>
        <taxon>Bacteroidota</taxon>
        <taxon>Flavobacteriia</taxon>
        <taxon>Flavobacteriales</taxon>
        <taxon>Flavobacteriaceae</taxon>
        <taxon>Snuella</taxon>
    </lineage>
</organism>
<keyword evidence="3" id="KW-1185">Reference proteome</keyword>
<evidence type="ECO:0000313" key="3">
    <source>
        <dbReference type="Proteomes" id="UP001500954"/>
    </source>
</evidence>